<evidence type="ECO:0000313" key="3">
    <source>
        <dbReference type="Proteomes" id="UP000824219"/>
    </source>
</evidence>
<feature type="compositionally biased region" description="Polar residues" evidence="1">
    <location>
        <begin position="1"/>
        <end position="12"/>
    </location>
</feature>
<organism evidence="2 3">
    <name type="scientific">Hemibagrus wyckioides</name>
    <dbReference type="NCBI Taxonomy" id="337641"/>
    <lineage>
        <taxon>Eukaryota</taxon>
        <taxon>Metazoa</taxon>
        <taxon>Chordata</taxon>
        <taxon>Craniata</taxon>
        <taxon>Vertebrata</taxon>
        <taxon>Euteleostomi</taxon>
        <taxon>Actinopterygii</taxon>
        <taxon>Neopterygii</taxon>
        <taxon>Teleostei</taxon>
        <taxon>Ostariophysi</taxon>
        <taxon>Siluriformes</taxon>
        <taxon>Bagridae</taxon>
        <taxon>Hemibagrus</taxon>
    </lineage>
</organism>
<dbReference type="EMBL" id="JAHKSW010000018">
    <property type="protein sequence ID" value="KAG7321282.1"/>
    <property type="molecule type" value="Genomic_DNA"/>
</dbReference>
<protein>
    <submittedName>
        <fullName evidence="2">Uncharacterized protein</fullName>
    </submittedName>
</protein>
<reference evidence="2 3" key="1">
    <citation type="submission" date="2021-06" db="EMBL/GenBank/DDBJ databases">
        <title>Chromosome-level genome assembly of the red-tail catfish (Hemibagrus wyckioides).</title>
        <authorList>
            <person name="Shao F."/>
        </authorList>
    </citation>
    <scope>NUCLEOTIDE SEQUENCE [LARGE SCALE GENOMIC DNA]</scope>
    <source>
        <strain evidence="2">EC202008001</strain>
        <tissue evidence="2">Blood</tissue>
    </source>
</reference>
<proteinExistence type="predicted"/>
<gene>
    <name evidence="2" type="ORF">KOW79_015697</name>
</gene>
<name>A0A9D3NFG7_9TELE</name>
<dbReference type="Proteomes" id="UP000824219">
    <property type="component" value="Linkage Group LG18"/>
</dbReference>
<feature type="region of interest" description="Disordered" evidence="1">
    <location>
        <begin position="1"/>
        <end position="70"/>
    </location>
</feature>
<keyword evidence="3" id="KW-1185">Reference proteome</keyword>
<accession>A0A9D3NFG7</accession>
<evidence type="ECO:0000256" key="1">
    <source>
        <dbReference type="SAM" id="MobiDB-lite"/>
    </source>
</evidence>
<sequence length="70" mass="7426">MGLPHSKNTQGSEEADPLRSASPGHEQLPVPCVHDSQPINAVVSNEDEDFPMSSLNQPPCEENSEDGGGK</sequence>
<evidence type="ECO:0000313" key="2">
    <source>
        <dbReference type="EMBL" id="KAG7321282.1"/>
    </source>
</evidence>
<dbReference type="AlphaFoldDB" id="A0A9D3NFG7"/>
<comment type="caution">
    <text evidence="2">The sequence shown here is derived from an EMBL/GenBank/DDBJ whole genome shotgun (WGS) entry which is preliminary data.</text>
</comment>